<evidence type="ECO:0000313" key="2">
    <source>
        <dbReference type="Proteomes" id="UP000295711"/>
    </source>
</evidence>
<dbReference type="RefSeq" id="WP_132090708.1">
    <property type="nucleotide sequence ID" value="NZ_JANKAQ010000007.1"/>
</dbReference>
<proteinExistence type="predicted"/>
<protein>
    <submittedName>
        <fullName evidence="1">Uncharacterized protein</fullName>
    </submittedName>
</protein>
<comment type="caution">
    <text evidence="1">The sequence shown here is derived from an EMBL/GenBank/DDBJ whole genome shotgun (WGS) entry which is preliminary data.</text>
</comment>
<reference evidence="1 2" key="1">
    <citation type="submission" date="2019-03" db="EMBL/GenBank/DDBJ databases">
        <title>Genomic Encyclopedia of Type Strains, Phase IV (KMG-IV): sequencing the most valuable type-strain genomes for metagenomic binning, comparative biology and taxonomic classification.</title>
        <authorList>
            <person name="Goeker M."/>
        </authorList>
    </citation>
    <scope>NUCLEOTIDE SEQUENCE [LARGE SCALE GENOMIC DNA]</scope>
    <source>
        <strain evidence="1 2">DSM 28559</strain>
    </source>
</reference>
<dbReference type="AlphaFoldDB" id="A0A4R2LWZ9"/>
<evidence type="ECO:0000313" key="1">
    <source>
        <dbReference type="EMBL" id="TCO84742.1"/>
    </source>
</evidence>
<accession>A0A4R2LWZ9</accession>
<name>A0A4R2LWZ9_9FIRM</name>
<keyword evidence="2" id="KW-1185">Reference proteome</keyword>
<gene>
    <name evidence="1" type="ORF">EV212_1053</name>
</gene>
<organism evidence="1 2">
    <name type="scientific">Frisingicoccus caecimuris</name>
    <dbReference type="NCBI Taxonomy" id="1796636"/>
    <lineage>
        <taxon>Bacteria</taxon>
        <taxon>Bacillati</taxon>
        <taxon>Bacillota</taxon>
        <taxon>Clostridia</taxon>
        <taxon>Lachnospirales</taxon>
        <taxon>Lachnospiraceae</taxon>
        <taxon>Frisingicoccus</taxon>
    </lineage>
</organism>
<sequence>MDGEKLAGLLTSIQESLTQMQAFTENASAYVTAVRENIGAAQNNLSLVNLSDMEAAANASAREQAVRWMRRLQRFRMNSFPQRKRRGFGQQLSVVLM</sequence>
<dbReference type="Proteomes" id="UP000295711">
    <property type="component" value="Unassembled WGS sequence"/>
</dbReference>
<dbReference type="EMBL" id="SLXA01000005">
    <property type="protein sequence ID" value="TCO84742.1"/>
    <property type="molecule type" value="Genomic_DNA"/>
</dbReference>